<keyword evidence="3" id="KW-0326">Glycosidase</keyword>
<comment type="caution">
    <text evidence="5">The sequence shown here is derived from an EMBL/GenBank/DDBJ whole genome shotgun (WGS) entry which is preliminary data.</text>
</comment>
<reference evidence="5" key="2">
    <citation type="journal article" date="2024" name="Plant">
        <title>Genomic evolution and insights into agronomic trait innovations of Sesamum species.</title>
        <authorList>
            <person name="Miao H."/>
            <person name="Wang L."/>
            <person name="Qu L."/>
            <person name="Liu H."/>
            <person name="Sun Y."/>
            <person name="Le M."/>
            <person name="Wang Q."/>
            <person name="Wei S."/>
            <person name="Zheng Y."/>
            <person name="Lin W."/>
            <person name="Duan Y."/>
            <person name="Cao H."/>
            <person name="Xiong S."/>
            <person name="Wang X."/>
            <person name="Wei L."/>
            <person name="Li C."/>
            <person name="Ma Q."/>
            <person name="Ju M."/>
            <person name="Zhao R."/>
            <person name="Li G."/>
            <person name="Mu C."/>
            <person name="Tian Q."/>
            <person name="Mei H."/>
            <person name="Zhang T."/>
            <person name="Gao T."/>
            <person name="Zhang H."/>
        </authorList>
    </citation>
    <scope>NUCLEOTIDE SEQUENCE</scope>
    <source>
        <strain evidence="5">KEN8</strain>
    </source>
</reference>
<dbReference type="Pfam" id="PF00232">
    <property type="entry name" value="Glyco_hydro_1"/>
    <property type="match status" value="2"/>
</dbReference>
<evidence type="ECO:0000256" key="4">
    <source>
        <dbReference type="RuleBase" id="RU003690"/>
    </source>
</evidence>
<comment type="similarity">
    <text evidence="1 4">Belongs to the glycosyl hydrolase 1 family.</text>
</comment>
<evidence type="ECO:0000256" key="2">
    <source>
        <dbReference type="ARBA" id="ARBA00022801"/>
    </source>
</evidence>
<dbReference type="InterPro" id="IPR017853">
    <property type="entry name" value="GH"/>
</dbReference>
<accession>A0AAW2NIZ9</accession>
<dbReference type="SUPFAM" id="SSF51445">
    <property type="entry name" value="(Trans)glycosidases"/>
    <property type="match status" value="1"/>
</dbReference>
<sequence length="506" mass="57964">MQAKTLSSATKIHEHGVGLTRSDFPDGFIFGTGTSAFQVEGAAAKGGKSISVWDDLTLRTPNMITDGSNGNVACDGYHRYKEDIKLMKNMGFDSYRFSISWPRILPGGRIFAGVNKEGIDYYNNVIDTVIDHGMKPFVTLFHWDIPNCLQLEYGGMLSEKVVDDFVEFAEICFQEFGDRVKFWTTINEPWTYAVRGYTPGDDFVHSNAADKERSSQEAPRRLHSHRLSTRMKRLDSTAQTTRDTWFPVNDPAKDAYIVARNLLLCHATAVQSYRKNFQVFQEGEIGIVLNSCCHYPFQKLLGDHSVKRAYDFMIGWFLEPVIYGQFPQSMLENAKANIVPFSEKETQLLKHSIDFWGLNYYTADFVANERDPPGVGYAADQHCIYSWVADNNDCALTAKQACADTIRARYHQEHLVYLLKAMNELHIDVRGYFAWSYCDNFEWTVGYTARFGLIYIDYVNNLTRHMKNSALWFIKFLKGNRTMPLTLEKRQVETDSERGSKKRRGT</sequence>
<dbReference type="InterPro" id="IPR033132">
    <property type="entry name" value="GH_1_N_CS"/>
</dbReference>
<keyword evidence="2" id="KW-0378">Hydrolase</keyword>
<protein>
    <submittedName>
        <fullName evidence="5">Raucaffricine-O-beta-D-glucosidase</fullName>
    </submittedName>
</protein>
<reference evidence="5" key="1">
    <citation type="submission" date="2020-06" db="EMBL/GenBank/DDBJ databases">
        <authorList>
            <person name="Li T."/>
            <person name="Hu X."/>
            <person name="Zhang T."/>
            <person name="Song X."/>
            <person name="Zhang H."/>
            <person name="Dai N."/>
            <person name="Sheng W."/>
            <person name="Hou X."/>
            <person name="Wei L."/>
        </authorList>
    </citation>
    <scope>NUCLEOTIDE SEQUENCE</scope>
    <source>
        <strain evidence="5">KEN8</strain>
        <tissue evidence="5">Leaf</tissue>
    </source>
</reference>
<dbReference type="PROSITE" id="PS00653">
    <property type="entry name" value="GLYCOSYL_HYDROL_F1_2"/>
    <property type="match status" value="1"/>
</dbReference>
<dbReference type="AlphaFoldDB" id="A0AAW2NIZ9"/>
<dbReference type="PRINTS" id="PR00131">
    <property type="entry name" value="GLHYDRLASE1"/>
</dbReference>
<dbReference type="InterPro" id="IPR001360">
    <property type="entry name" value="Glyco_hydro_1"/>
</dbReference>
<dbReference type="Gene3D" id="3.20.20.80">
    <property type="entry name" value="Glycosidases"/>
    <property type="match status" value="2"/>
</dbReference>
<dbReference type="PANTHER" id="PTHR10353:SF137">
    <property type="entry name" value="MYROSINASE 3-RELATED"/>
    <property type="match status" value="1"/>
</dbReference>
<evidence type="ECO:0000256" key="1">
    <source>
        <dbReference type="ARBA" id="ARBA00010838"/>
    </source>
</evidence>
<name>A0AAW2NIZ9_9LAMI</name>
<dbReference type="PANTHER" id="PTHR10353">
    <property type="entry name" value="GLYCOSYL HYDROLASE"/>
    <property type="match status" value="1"/>
</dbReference>
<evidence type="ECO:0000313" key="5">
    <source>
        <dbReference type="EMBL" id="KAL0342760.1"/>
    </source>
</evidence>
<organism evidence="5">
    <name type="scientific">Sesamum calycinum</name>
    <dbReference type="NCBI Taxonomy" id="2727403"/>
    <lineage>
        <taxon>Eukaryota</taxon>
        <taxon>Viridiplantae</taxon>
        <taxon>Streptophyta</taxon>
        <taxon>Embryophyta</taxon>
        <taxon>Tracheophyta</taxon>
        <taxon>Spermatophyta</taxon>
        <taxon>Magnoliopsida</taxon>
        <taxon>eudicotyledons</taxon>
        <taxon>Gunneridae</taxon>
        <taxon>Pentapetalae</taxon>
        <taxon>asterids</taxon>
        <taxon>lamiids</taxon>
        <taxon>Lamiales</taxon>
        <taxon>Pedaliaceae</taxon>
        <taxon>Sesamum</taxon>
    </lineage>
</organism>
<dbReference type="EMBL" id="JACGWM010000011">
    <property type="protein sequence ID" value="KAL0342760.1"/>
    <property type="molecule type" value="Genomic_DNA"/>
</dbReference>
<dbReference type="GO" id="GO:0005975">
    <property type="term" value="P:carbohydrate metabolic process"/>
    <property type="evidence" value="ECO:0007669"/>
    <property type="project" value="InterPro"/>
</dbReference>
<dbReference type="GO" id="GO:0008422">
    <property type="term" value="F:beta-glucosidase activity"/>
    <property type="evidence" value="ECO:0007669"/>
    <property type="project" value="TreeGrafter"/>
</dbReference>
<evidence type="ECO:0000256" key="3">
    <source>
        <dbReference type="ARBA" id="ARBA00023295"/>
    </source>
</evidence>
<gene>
    <name evidence="5" type="ORF">Scaly_1938600</name>
</gene>
<proteinExistence type="inferred from homology"/>